<name>A0A1Y4T552_9FIRM</name>
<comment type="caution">
    <text evidence="1">The sequence shown here is derived from an EMBL/GenBank/DDBJ whole genome shotgun (WGS) entry which is preliminary data.</text>
</comment>
<sequence>MYIYDFFHSLTFLQPSDQFFDEDFLADKYHVQVIHHSQLTENVSYHQKANFYLIYTKQEHSKKFYAYSLDNLYQYIKQLSLMKITIPASQAIYLEAGILEAIYLYDYLLSNPFMNSCSHLLSPLSYLDNLFCGCPQNNKNDYPQTYHIECLQQLYILRFYYFIIQYCYIRFQCQQHLVLTHPYHFDILVQNKLTQYLKAKPIEHIQDLTFLDNPILDQYIHSFQNDS</sequence>
<reference evidence="1 2" key="1">
    <citation type="journal article" date="2018" name="BMC Genomics">
        <title>Whole genome sequencing and function prediction of 133 gut anaerobes isolated from chicken caecum in pure cultures.</title>
        <authorList>
            <person name="Medvecky M."/>
            <person name="Cejkova D."/>
            <person name="Polansky O."/>
            <person name="Karasova D."/>
            <person name="Kubasova T."/>
            <person name="Cizek A."/>
            <person name="Rychlik I."/>
        </authorList>
    </citation>
    <scope>NUCLEOTIDE SEQUENCE [LARGE SCALE GENOMIC DNA]</scope>
    <source>
        <strain evidence="1 2">An13</strain>
    </source>
</reference>
<gene>
    <name evidence="1" type="ORF">B5E75_00840</name>
</gene>
<protein>
    <submittedName>
        <fullName evidence="1">Uncharacterized protein</fullName>
    </submittedName>
</protein>
<dbReference type="EMBL" id="NFLJ01000002">
    <property type="protein sequence ID" value="OUQ36371.1"/>
    <property type="molecule type" value="Genomic_DNA"/>
</dbReference>
<evidence type="ECO:0000313" key="1">
    <source>
        <dbReference type="EMBL" id="OUQ36371.1"/>
    </source>
</evidence>
<proteinExistence type="predicted"/>
<accession>A0A1Y4T552</accession>
<dbReference type="OrthoDB" id="1655194at2"/>
<dbReference type="AlphaFoldDB" id="A0A1Y4T552"/>
<keyword evidence="2" id="KW-1185">Reference proteome</keyword>
<dbReference type="Proteomes" id="UP000195305">
    <property type="component" value="Unassembled WGS sequence"/>
</dbReference>
<evidence type="ECO:0000313" key="2">
    <source>
        <dbReference type="Proteomes" id="UP000195305"/>
    </source>
</evidence>
<dbReference type="RefSeq" id="WP_087356924.1">
    <property type="nucleotide sequence ID" value="NZ_NFLJ01000002.1"/>
</dbReference>
<organism evidence="1 2">
    <name type="scientific">Massilimicrobiota timonensis</name>
    <dbReference type="NCBI Taxonomy" id="1776392"/>
    <lineage>
        <taxon>Bacteria</taxon>
        <taxon>Bacillati</taxon>
        <taxon>Bacillota</taxon>
        <taxon>Erysipelotrichia</taxon>
        <taxon>Erysipelotrichales</taxon>
        <taxon>Erysipelotrichaceae</taxon>
        <taxon>Massilimicrobiota</taxon>
    </lineage>
</organism>